<dbReference type="Gene3D" id="3.30.1460.10">
    <property type="match status" value="1"/>
</dbReference>
<sequence>MFSPSSPSQLVSALSDALGQPVGIDDGDECVIEFDGDVQVVLAQTASAQVLSLRSDISAAGAADPRLMQWALELNYTSMLPGCAIASDDAAQQLVLVALVDADFVSSDQLLSLLAGFVQLVPQLREQYETLVREGAPPAAYMGAFT</sequence>
<dbReference type="Pfam" id="PF05932">
    <property type="entry name" value="CesT"/>
    <property type="match status" value="1"/>
</dbReference>
<gene>
    <name evidence="1" type="ORF">GHT07_16455</name>
</gene>
<comment type="caution">
    <text evidence="1">The sequence shown here is derived from an EMBL/GenBank/DDBJ whole genome shotgun (WGS) entry which is preliminary data.</text>
</comment>
<name>A0A844AWI9_9BURK</name>
<proteinExistence type="predicted"/>
<organism evidence="1 2">
    <name type="scientific">Caenimonas koreensis DSM 17982</name>
    <dbReference type="NCBI Taxonomy" id="1121255"/>
    <lineage>
        <taxon>Bacteria</taxon>
        <taxon>Pseudomonadati</taxon>
        <taxon>Pseudomonadota</taxon>
        <taxon>Betaproteobacteria</taxon>
        <taxon>Burkholderiales</taxon>
        <taxon>Comamonadaceae</taxon>
        <taxon>Caenimonas</taxon>
    </lineage>
</organism>
<dbReference type="SUPFAM" id="SSF69635">
    <property type="entry name" value="Type III secretory system chaperone-like"/>
    <property type="match status" value="1"/>
</dbReference>
<evidence type="ECO:0000313" key="1">
    <source>
        <dbReference type="EMBL" id="MRD48880.1"/>
    </source>
</evidence>
<protein>
    <recommendedName>
        <fullName evidence="3">Tir chaperone protein (CesT) family protein</fullName>
    </recommendedName>
</protein>
<dbReference type="EMBL" id="WJBU01000016">
    <property type="protein sequence ID" value="MRD48880.1"/>
    <property type="molecule type" value="Genomic_DNA"/>
</dbReference>
<dbReference type="InterPro" id="IPR010261">
    <property type="entry name" value="Tir_chaperone"/>
</dbReference>
<dbReference type="Proteomes" id="UP000487350">
    <property type="component" value="Unassembled WGS sequence"/>
</dbReference>
<dbReference type="AlphaFoldDB" id="A0A844AWI9"/>
<keyword evidence="2" id="KW-1185">Reference proteome</keyword>
<accession>A0A844AWI9</accession>
<dbReference type="OrthoDB" id="9920297at2"/>
<dbReference type="RefSeq" id="WP_153586193.1">
    <property type="nucleotide sequence ID" value="NZ_WJBU01000016.1"/>
</dbReference>
<dbReference type="GO" id="GO:0030254">
    <property type="term" value="P:protein secretion by the type III secretion system"/>
    <property type="evidence" value="ECO:0007669"/>
    <property type="project" value="InterPro"/>
</dbReference>
<evidence type="ECO:0008006" key="3">
    <source>
        <dbReference type="Google" id="ProtNLM"/>
    </source>
</evidence>
<evidence type="ECO:0000313" key="2">
    <source>
        <dbReference type="Proteomes" id="UP000487350"/>
    </source>
</evidence>
<reference evidence="1 2" key="1">
    <citation type="submission" date="2019-11" db="EMBL/GenBank/DDBJ databases">
        <title>Caenimonas koreensis gen. nov., sp. nov., isolated from activated sludge.</title>
        <authorList>
            <person name="Seung H.R."/>
        </authorList>
    </citation>
    <scope>NUCLEOTIDE SEQUENCE [LARGE SCALE GENOMIC DNA]</scope>
    <source>
        <strain evidence="1 2">EMB320</strain>
    </source>
</reference>